<dbReference type="InterPro" id="IPR050855">
    <property type="entry name" value="NDM-1-like"/>
</dbReference>
<dbReference type="AlphaFoldDB" id="A0A919WGG9"/>
<dbReference type="SMART" id="SM00849">
    <property type="entry name" value="Lactamase_B"/>
    <property type="match status" value="1"/>
</dbReference>
<evidence type="ECO:0000259" key="1">
    <source>
        <dbReference type="SMART" id="SM00849"/>
    </source>
</evidence>
<evidence type="ECO:0000313" key="3">
    <source>
        <dbReference type="Proteomes" id="UP000682111"/>
    </source>
</evidence>
<dbReference type="InterPro" id="IPR001279">
    <property type="entry name" value="Metallo-B-lactamas"/>
</dbReference>
<organism evidence="2 3">
    <name type="scientific">Robertmurraya siralis</name>
    <dbReference type="NCBI Taxonomy" id="77777"/>
    <lineage>
        <taxon>Bacteria</taxon>
        <taxon>Bacillati</taxon>
        <taxon>Bacillota</taxon>
        <taxon>Bacilli</taxon>
        <taxon>Bacillales</taxon>
        <taxon>Bacillaceae</taxon>
        <taxon>Robertmurraya</taxon>
    </lineage>
</organism>
<dbReference type="SUPFAM" id="SSF56281">
    <property type="entry name" value="Metallo-hydrolase/oxidoreductase"/>
    <property type="match status" value="1"/>
</dbReference>
<dbReference type="Pfam" id="PF00753">
    <property type="entry name" value="Lactamase_B"/>
    <property type="match status" value="1"/>
</dbReference>
<name>A0A919WGG9_9BACI</name>
<dbReference type="EMBL" id="BORC01000002">
    <property type="protein sequence ID" value="GIN61344.1"/>
    <property type="molecule type" value="Genomic_DNA"/>
</dbReference>
<keyword evidence="3" id="KW-1185">Reference proteome</keyword>
<dbReference type="PANTHER" id="PTHR42951:SF22">
    <property type="entry name" value="METALLO BETA-LACTAMASE SUPERFAMILY LIPOPROTEIN"/>
    <property type="match status" value="1"/>
</dbReference>
<dbReference type="PANTHER" id="PTHR42951">
    <property type="entry name" value="METALLO-BETA-LACTAMASE DOMAIN-CONTAINING"/>
    <property type="match status" value="1"/>
</dbReference>
<reference evidence="2" key="1">
    <citation type="submission" date="2021-03" db="EMBL/GenBank/DDBJ databases">
        <title>Antimicrobial resistance genes in bacteria isolated from Japanese honey, and their potential for conferring macrolide and lincosamide resistance in the American foulbrood pathogen Paenibacillus larvae.</title>
        <authorList>
            <person name="Okamoto M."/>
            <person name="Kumagai M."/>
            <person name="Kanamori H."/>
            <person name="Takamatsu D."/>
        </authorList>
    </citation>
    <scope>NUCLEOTIDE SEQUENCE</scope>
    <source>
        <strain evidence="2">J27TS8</strain>
    </source>
</reference>
<dbReference type="Gene3D" id="3.60.15.10">
    <property type="entry name" value="Ribonuclease Z/Hydroxyacylglutathione hydrolase-like"/>
    <property type="match status" value="1"/>
</dbReference>
<dbReference type="InterPro" id="IPR036866">
    <property type="entry name" value="RibonucZ/Hydroxyglut_hydro"/>
</dbReference>
<dbReference type="RefSeq" id="WP_095313498.1">
    <property type="nucleotide sequence ID" value="NZ_BORC01000002.1"/>
</dbReference>
<dbReference type="Proteomes" id="UP000682111">
    <property type="component" value="Unassembled WGS sequence"/>
</dbReference>
<dbReference type="CDD" id="cd07726">
    <property type="entry name" value="ST1585-like_MBL-fold"/>
    <property type="match status" value="1"/>
</dbReference>
<protein>
    <submittedName>
        <fullName evidence="2">MBL fold metallo-hydrolase</fullName>
    </submittedName>
</protein>
<feature type="domain" description="Metallo-beta-lactamase" evidence="1">
    <location>
        <begin position="25"/>
        <end position="226"/>
    </location>
</feature>
<accession>A0A919WGG9</accession>
<evidence type="ECO:0000313" key="2">
    <source>
        <dbReference type="EMBL" id="GIN61344.1"/>
    </source>
</evidence>
<proteinExistence type="predicted"/>
<comment type="caution">
    <text evidence="2">The sequence shown here is derived from an EMBL/GenBank/DDBJ whole genome shotgun (WGS) entry which is preliminary data.</text>
</comment>
<gene>
    <name evidence="2" type="ORF">J27TS8_13370</name>
</gene>
<dbReference type="InterPro" id="IPR037482">
    <property type="entry name" value="ST1585_MBL-fold"/>
</dbReference>
<sequence>MSTVEKLFENLYLIDALDLNIKERTGSYVLLERELTIIETSASPSVPHIINGLKSLGLSPKDLKYIIVTHIHLDHAGGAGLLLHHCPNAKVIVHPKGKRHLADPSRLIAGAKAVYREKFDTFFHPIVPIPEEQLISMDNGDKLQISEDCTLTFYHTPGHANHHFSIYHPKWNGMFTGDTAGIYYQLKKEIEFYLPTTTPSNFDPDKMEQSIELYKSMNLDYIFFGHYGMSDNPKEVYKQVLSWIKPFVDVAAAAFKNGGTPEEMIDVTKVGLFQLVSSHLDNLNIPREHEIYDILALDLEVCAMGLIDYLFRKNK</sequence>